<reference evidence="3 4" key="1">
    <citation type="journal article" date="2004" name="Science">
        <title>The Ashbya gossypii genome as a tool for mapping the ancient Saccharomyces cerevisiae genome.</title>
        <authorList>
            <person name="Dietrich F.S."/>
            <person name="Voegeli S."/>
            <person name="Brachat S."/>
            <person name="Lerch A."/>
            <person name="Gates K."/>
            <person name="Steiner S."/>
            <person name="Mohr C."/>
            <person name="Pohlmann R."/>
            <person name="Luedi P."/>
            <person name="Choi S."/>
            <person name="Wing R.A."/>
            <person name="Flavier A."/>
            <person name="Gaffney T.D."/>
            <person name="Philippsen P."/>
        </authorList>
    </citation>
    <scope>NUCLEOTIDE SEQUENCE [LARGE SCALE GENOMIC DNA]</scope>
    <source>
        <strain evidence="4">ATCC 10895 / CBS 109.51 / FGSC 9923 / NRRL Y-1056</strain>
    </source>
</reference>
<dbReference type="InParanoid" id="Q75BA0"/>
<dbReference type="GO" id="GO:0005739">
    <property type="term" value="C:mitochondrion"/>
    <property type="evidence" value="ECO:0000318"/>
    <property type="project" value="GO_Central"/>
</dbReference>
<feature type="domain" description="Core" evidence="2">
    <location>
        <begin position="60"/>
        <end position="175"/>
    </location>
</feature>
<dbReference type="FunCoup" id="Q75BA0">
    <property type="interactions" value="297"/>
</dbReference>
<protein>
    <submittedName>
        <fullName evidence="3">ADL334Cp</fullName>
    </submittedName>
</protein>
<dbReference type="PANTHER" id="PTHR43011:SF1">
    <property type="entry name" value="IRON-SULFUR CLUSTER ASSEMBLY 2 HOMOLOG, MITOCHONDRIAL"/>
    <property type="match status" value="1"/>
</dbReference>
<dbReference type="GO" id="GO:0051604">
    <property type="term" value="P:protein maturation"/>
    <property type="evidence" value="ECO:0000318"/>
    <property type="project" value="GO_Central"/>
</dbReference>
<name>Q75BA0_EREGS</name>
<dbReference type="OrthoDB" id="1938621at2759"/>
<dbReference type="Proteomes" id="UP000000591">
    <property type="component" value="Chromosome IV"/>
</dbReference>
<dbReference type="Gene3D" id="2.60.300.12">
    <property type="entry name" value="HesB-like domain"/>
    <property type="match status" value="1"/>
</dbReference>
<dbReference type="GO" id="GO:0044572">
    <property type="term" value="P:[4Fe-4S] cluster assembly"/>
    <property type="evidence" value="ECO:0007669"/>
    <property type="project" value="EnsemblFungi"/>
</dbReference>
<evidence type="ECO:0000256" key="1">
    <source>
        <dbReference type="ARBA" id="ARBA00006718"/>
    </source>
</evidence>
<dbReference type="GO" id="GO:0051537">
    <property type="term" value="F:2 iron, 2 sulfur cluster binding"/>
    <property type="evidence" value="ECO:0000318"/>
    <property type="project" value="GO_Central"/>
</dbReference>
<comment type="similarity">
    <text evidence="1">Belongs to the HesB/IscA family.</text>
</comment>
<reference evidence="4" key="2">
    <citation type="journal article" date="2013" name="G3 (Bethesda)">
        <title>Genomes of Ashbya fungi isolated from insects reveal four mating-type loci, numerous translocations, lack of transposons, and distinct gene duplications.</title>
        <authorList>
            <person name="Dietrich F.S."/>
            <person name="Voegeli S."/>
            <person name="Kuo S."/>
            <person name="Philippsen P."/>
        </authorList>
    </citation>
    <scope>GENOME REANNOTATION</scope>
    <source>
        <strain evidence="4">ATCC 10895 / CBS 109.51 / FGSC 9923 / NRRL Y-1056</strain>
    </source>
</reference>
<dbReference type="SUPFAM" id="SSF89360">
    <property type="entry name" value="HesB-like domain"/>
    <property type="match status" value="1"/>
</dbReference>
<dbReference type="GO" id="GO:0005506">
    <property type="term" value="F:iron ion binding"/>
    <property type="evidence" value="ECO:0000318"/>
    <property type="project" value="GO_Central"/>
</dbReference>
<dbReference type="InterPro" id="IPR035903">
    <property type="entry name" value="HesB-like_dom_sf"/>
</dbReference>
<dbReference type="GO" id="GO:0016226">
    <property type="term" value="P:iron-sulfur cluster assembly"/>
    <property type="evidence" value="ECO:0000318"/>
    <property type="project" value="GO_Central"/>
</dbReference>
<accession>Q75BA0</accession>
<dbReference type="KEGG" id="ago:AGOS_ADL334C"/>
<dbReference type="STRING" id="284811.Q75BA0"/>
<proteinExistence type="inferred from homology"/>
<dbReference type="GeneID" id="4619897"/>
<dbReference type="GO" id="GO:0005758">
    <property type="term" value="C:mitochondrial intermembrane space"/>
    <property type="evidence" value="ECO:0007669"/>
    <property type="project" value="EnsemblFungi"/>
</dbReference>
<evidence type="ECO:0000313" key="3">
    <source>
        <dbReference type="EMBL" id="AAS51586.1"/>
    </source>
</evidence>
<keyword evidence="4" id="KW-1185">Reference proteome</keyword>
<organism evidence="3 4">
    <name type="scientific">Eremothecium gossypii (strain ATCC 10895 / CBS 109.51 / FGSC 9923 / NRRL Y-1056)</name>
    <name type="common">Yeast</name>
    <name type="synonym">Ashbya gossypii</name>
    <dbReference type="NCBI Taxonomy" id="284811"/>
    <lineage>
        <taxon>Eukaryota</taxon>
        <taxon>Fungi</taxon>
        <taxon>Dikarya</taxon>
        <taxon>Ascomycota</taxon>
        <taxon>Saccharomycotina</taxon>
        <taxon>Saccharomycetes</taxon>
        <taxon>Saccharomycetales</taxon>
        <taxon>Saccharomycetaceae</taxon>
        <taxon>Eremothecium</taxon>
    </lineage>
</organism>
<dbReference type="EMBL" id="AE016817">
    <property type="protein sequence ID" value="AAS51586.1"/>
    <property type="molecule type" value="Genomic_DNA"/>
</dbReference>
<dbReference type="HOGENOM" id="CLU_069054_1_2_1"/>
<gene>
    <name evidence="3" type="ORF">AGOS_ADL334C</name>
</gene>
<dbReference type="RefSeq" id="NP_983762.1">
    <property type="nucleotide sequence ID" value="NM_209115.1"/>
</dbReference>
<dbReference type="eggNOG" id="KOG1119">
    <property type="taxonomic scope" value="Eukaryota"/>
</dbReference>
<evidence type="ECO:0000313" key="4">
    <source>
        <dbReference type="Proteomes" id="UP000000591"/>
    </source>
</evidence>
<dbReference type="FunFam" id="2.60.300.12:FF:000011">
    <property type="entry name" value="Iron-sulfur assembly protein 2"/>
    <property type="match status" value="1"/>
</dbReference>
<dbReference type="GO" id="GO:0051539">
    <property type="term" value="F:4 iron, 4 sulfur cluster binding"/>
    <property type="evidence" value="ECO:0000318"/>
    <property type="project" value="GO_Central"/>
</dbReference>
<dbReference type="GO" id="GO:0009102">
    <property type="term" value="P:biotin biosynthetic process"/>
    <property type="evidence" value="ECO:0007669"/>
    <property type="project" value="EnsemblFungi"/>
</dbReference>
<dbReference type="AlphaFoldDB" id="Q75BA0"/>
<dbReference type="Pfam" id="PF01521">
    <property type="entry name" value="Fe-S_biosyn"/>
    <property type="match status" value="1"/>
</dbReference>
<dbReference type="GO" id="GO:0005759">
    <property type="term" value="C:mitochondrial matrix"/>
    <property type="evidence" value="ECO:0007669"/>
    <property type="project" value="EnsemblFungi"/>
</dbReference>
<dbReference type="OMA" id="CHGFQYT"/>
<dbReference type="InterPro" id="IPR000361">
    <property type="entry name" value="ATAP_core_dom"/>
</dbReference>
<dbReference type="PANTHER" id="PTHR43011">
    <property type="entry name" value="IRON-SULFUR CLUSTER ASSEMBLY 2 HOMOLOG, MITOCHONDRIAL"/>
    <property type="match status" value="1"/>
</dbReference>
<evidence type="ECO:0000259" key="2">
    <source>
        <dbReference type="Pfam" id="PF01521"/>
    </source>
</evidence>
<sequence length="184" mass="19931">MFKRILARPPAGLPRPLAFYSAARLRGLRWQSSANVLAGDGAGPLVTPTRVVNGDPSLRLNITQRAAQRLGEIYRSSGEVLRVGVESGGCHGFQYNLALQPRPESQPSGADASEFDEFEDRKDIVYVLPEEQGEVVIDHASHEILNNTTLTYTTELIGSTFRIIGGKMTSSCGCGSSFDFDGQS</sequence>